<dbReference type="GO" id="GO:0016705">
    <property type="term" value="F:oxidoreductase activity, acting on paired donors, with incorporation or reduction of molecular oxygen"/>
    <property type="evidence" value="ECO:0007669"/>
    <property type="project" value="InterPro"/>
</dbReference>
<dbReference type="InterPro" id="IPR036396">
    <property type="entry name" value="Cyt_P450_sf"/>
</dbReference>
<proteinExistence type="inferred from homology"/>
<evidence type="ECO:0000313" key="7">
    <source>
        <dbReference type="EMBL" id="KAK5950575.1"/>
    </source>
</evidence>
<dbReference type="InterPro" id="IPR017972">
    <property type="entry name" value="Cyt_P450_CS"/>
</dbReference>
<comment type="cofactor">
    <cofactor evidence="5">
        <name>heme</name>
        <dbReference type="ChEBI" id="CHEBI:30413"/>
    </cofactor>
</comment>
<dbReference type="PROSITE" id="PS00086">
    <property type="entry name" value="CYTOCHROME_P450"/>
    <property type="match status" value="1"/>
</dbReference>
<accession>A0AAN8EC19</accession>
<keyword evidence="5 6" id="KW-0349">Heme</keyword>
<dbReference type="PANTHER" id="PTHR46300:SF8">
    <property type="entry name" value="CYTOCHROME P450 2E1"/>
    <property type="match status" value="1"/>
</dbReference>
<dbReference type="InterPro" id="IPR050364">
    <property type="entry name" value="Cytochrome_P450_fung"/>
</dbReference>
<dbReference type="AlphaFoldDB" id="A0AAN8EC19"/>
<evidence type="ECO:0000256" key="5">
    <source>
        <dbReference type="PIRSR" id="PIRSR602401-1"/>
    </source>
</evidence>
<evidence type="ECO:0000256" key="1">
    <source>
        <dbReference type="ARBA" id="ARBA00010617"/>
    </source>
</evidence>
<evidence type="ECO:0000256" key="4">
    <source>
        <dbReference type="ARBA" id="ARBA00023004"/>
    </source>
</evidence>
<dbReference type="InterPro" id="IPR002401">
    <property type="entry name" value="Cyt_P450_E_grp-I"/>
</dbReference>
<dbReference type="GO" id="GO:0005506">
    <property type="term" value="F:iron ion binding"/>
    <property type="evidence" value="ECO:0007669"/>
    <property type="project" value="InterPro"/>
</dbReference>
<gene>
    <name evidence="7" type="ORF">OHC33_008518</name>
</gene>
<evidence type="ECO:0000256" key="6">
    <source>
        <dbReference type="RuleBase" id="RU000461"/>
    </source>
</evidence>
<name>A0AAN8EC19_9EURO</name>
<dbReference type="SUPFAM" id="SSF48264">
    <property type="entry name" value="Cytochrome P450"/>
    <property type="match status" value="1"/>
</dbReference>
<reference evidence="7 8" key="1">
    <citation type="submission" date="2022-12" db="EMBL/GenBank/DDBJ databases">
        <title>Genomic features and morphological characterization of a novel Knufia sp. strain isolated from spacecraft assembly facility.</title>
        <authorList>
            <person name="Teixeira M."/>
            <person name="Chander A.M."/>
            <person name="Stajich J.E."/>
            <person name="Venkateswaran K."/>
        </authorList>
    </citation>
    <scope>NUCLEOTIDE SEQUENCE [LARGE SCALE GENOMIC DNA]</scope>
    <source>
        <strain evidence="7 8">FJI-L2-BK-P2</strain>
    </source>
</reference>
<evidence type="ECO:0000256" key="2">
    <source>
        <dbReference type="ARBA" id="ARBA00022723"/>
    </source>
</evidence>
<evidence type="ECO:0000256" key="3">
    <source>
        <dbReference type="ARBA" id="ARBA00023002"/>
    </source>
</evidence>
<dbReference type="EMBL" id="JAKLMC020000026">
    <property type="protein sequence ID" value="KAK5950575.1"/>
    <property type="molecule type" value="Genomic_DNA"/>
</dbReference>
<keyword evidence="3 6" id="KW-0560">Oxidoreductase</keyword>
<organism evidence="7 8">
    <name type="scientific">Knufia fluminis</name>
    <dbReference type="NCBI Taxonomy" id="191047"/>
    <lineage>
        <taxon>Eukaryota</taxon>
        <taxon>Fungi</taxon>
        <taxon>Dikarya</taxon>
        <taxon>Ascomycota</taxon>
        <taxon>Pezizomycotina</taxon>
        <taxon>Eurotiomycetes</taxon>
        <taxon>Chaetothyriomycetidae</taxon>
        <taxon>Chaetothyriales</taxon>
        <taxon>Trichomeriaceae</taxon>
        <taxon>Knufia</taxon>
    </lineage>
</organism>
<keyword evidence="4 5" id="KW-0408">Iron</keyword>
<evidence type="ECO:0000313" key="8">
    <source>
        <dbReference type="Proteomes" id="UP001316803"/>
    </source>
</evidence>
<evidence type="ECO:0008006" key="9">
    <source>
        <dbReference type="Google" id="ProtNLM"/>
    </source>
</evidence>
<feature type="binding site" description="axial binding residue" evidence="5">
    <location>
        <position position="495"/>
    </location>
    <ligand>
        <name>heme</name>
        <dbReference type="ChEBI" id="CHEBI:30413"/>
    </ligand>
    <ligandPart>
        <name>Fe</name>
        <dbReference type="ChEBI" id="CHEBI:18248"/>
    </ligandPart>
</feature>
<keyword evidence="2 5" id="KW-0479">Metal-binding</keyword>
<dbReference type="PRINTS" id="PR00463">
    <property type="entry name" value="EP450I"/>
</dbReference>
<dbReference type="InterPro" id="IPR001128">
    <property type="entry name" value="Cyt_P450"/>
</dbReference>
<dbReference type="PRINTS" id="PR00385">
    <property type="entry name" value="P450"/>
</dbReference>
<comment type="caution">
    <text evidence="7">The sequence shown here is derived from an EMBL/GenBank/DDBJ whole genome shotgun (WGS) entry which is preliminary data.</text>
</comment>
<dbReference type="GO" id="GO:0004497">
    <property type="term" value="F:monooxygenase activity"/>
    <property type="evidence" value="ECO:0007669"/>
    <property type="project" value="UniProtKB-KW"/>
</dbReference>
<keyword evidence="6" id="KW-0503">Monooxygenase</keyword>
<dbReference type="Proteomes" id="UP001316803">
    <property type="component" value="Unassembled WGS sequence"/>
</dbReference>
<dbReference type="Gene3D" id="1.10.630.10">
    <property type="entry name" value="Cytochrome P450"/>
    <property type="match status" value="1"/>
</dbReference>
<protein>
    <recommendedName>
        <fullName evidence="9">Cytochrome P450</fullName>
    </recommendedName>
</protein>
<dbReference type="PANTHER" id="PTHR46300">
    <property type="entry name" value="P450, PUTATIVE (EUROFUNG)-RELATED-RELATED"/>
    <property type="match status" value="1"/>
</dbReference>
<dbReference type="GO" id="GO:0020037">
    <property type="term" value="F:heme binding"/>
    <property type="evidence" value="ECO:0007669"/>
    <property type="project" value="InterPro"/>
</dbReference>
<keyword evidence="8" id="KW-1185">Reference proteome</keyword>
<sequence length="574" mass="65333">MSQYPQPHQYNESAQPDIIQSSYIENPGPFSTATTLISHSSSITTSVLILTLLYQIGFRFIVRYLLLHDRPPKGLKLVPGPTSTIPFLGRVHGVNAFAPWKTMHQFSNQYNRIFRLTAYGQMHIWIGDAKIAKDLIVKRAAKYSSRPAIAAIPGAEKGGQYLALNELDDHWRLQRRFAHTMFTAAHQNSYYDIIRPEAIRMIYNLLNDPTDHFRQTDEFTARISARLCYGNPSEASRHSRNAHEFIPQISPTAAGPAMNIFPFLIHLPEWINTSKRWVRERRERERELWLSELERVKQSLANGTAAPHSYARTYFERLQAAKNNQGNTPAGFGFPESEAAYAIGMLSTMAIFTIGGPLYTFYLVMVLYPEWQDKAREEVDRVVGSDRIVGLSDSPDLPTLRACIKECLRWKPPVPLGVPRLVTEDDEYEGYYIPKGSVVHIIEQALSYDPELYPDPTKYNPARWLEPEYPSYQEPLTVHPRLMGFSGFGSGRRVCPGIELTEAELLIACGSLLQNFEMLPNVDPNTGEKLFPDPDNRNSNVIGGPNHFDFNLQVRAGRAERIRNMYEDVKDQLD</sequence>
<dbReference type="Pfam" id="PF00067">
    <property type="entry name" value="p450"/>
    <property type="match status" value="1"/>
</dbReference>
<comment type="similarity">
    <text evidence="1 6">Belongs to the cytochrome P450 family.</text>
</comment>